<name>A0AA97F7Y3_9SPHN</name>
<protein>
    <submittedName>
        <fullName evidence="1">DUF4402 domain-containing protein</fullName>
    </submittedName>
</protein>
<evidence type="ECO:0000313" key="2">
    <source>
        <dbReference type="Proteomes" id="UP001302429"/>
    </source>
</evidence>
<dbReference type="KEGG" id="acoa:RB602_00020"/>
<dbReference type="RefSeq" id="WP_317081779.1">
    <property type="nucleotide sequence ID" value="NZ_CP136594.1"/>
</dbReference>
<dbReference type="Proteomes" id="UP001302429">
    <property type="component" value="Chromosome"/>
</dbReference>
<proteinExistence type="predicted"/>
<dbReference type="Pfam" id="PF14352">
    <property type="entry name" value="DUF4402"/>
    <property type="match status" value="1"/>
</dbReference>
<dbReference type="AlphaFoldDB" id="A0AA97F7Y3"/>
<accession>A0AA97F7Y3</accession>
<reference evidence="1 2" key="1">
    <citation type="submission" date="2023-10" db="EMBL/GenBank/DDBJ databases">
        <title>Complete genome sequence of a Sphingomonadaceae bacterium.</title>
        <authorList>
            <person name="Yan C."/>
        </authorList>
    </citation>
    <scope>NUCLEOTIDE SEQUENCE [LARGE SCALE GENOMIC DNA]</scope>
    <source>
        <strain evidence="1 2">SCSIO 66989</strain>
    </source>
</reference>
<dbReference type="EMBL" id="CP136594">
    <property type="protein sequence ID" value="WOE75141.1"/>
    <property type="molecule type" value="Genomic_DNA"/>
</dbReference>
<gene>
    <name evidence="1" type="ORF">RB602_00020</name>
</gene>
<keyword evidence="2" id="KW-1185">Reference proteome</keyword>
<evidence type="ECO:0000313" key="1">
    <source>
        <dbReference type="EMBL" id="WOE75141.1"/>
    </source>
</evidence>
<sequence length="181" mass="19415">MTRKSNAKAAWGRSRRNSLYAAMIAVVAFLTAGNAAQAQERAEAQAVTLRPLSIVNLSDLEFGTLIAGTSAGSVTVNPNNDNRTYTGGLTGGANDGAAARFLTYGGPRQFIFVTRGPFPILTREGGSETMRVDRLTLNGSTFRFLDEEGLLDLRVGGRLRVNANQAPGRYSGTFEITVTYF</sequence>
<dbReference type="InterPro" id="IPR025514">
    <property type="entry name" value="DUF4402"/>
</dbReference>
<organism evidence="1 2">
    <name type="scientific">Alterisphingorhabdus coralli</name>
    <dbReference type="NCBI Taxonomy" id="3071408"/>
    <lineage>
        <taxon>Bacteria</taxon>
        <taxon>Pseudomonadati</taxon>
        <taxon>Pseudomonadota</taxon>
        <taxon>Alphaproteobacteria</taxon>
        <taxon>Sphingomonadales</taxon>
        <taxon>Sphingomonadaceae</taxon>
        <taxon>Alterisphingorhabdus (ex Yan et al. 2024)</taxon>
    </lineage>
</organism>